<name>A0ABS4BY49_9FLAO</name>
<proteinExistence type="predicted"/>
<dbReference type="Pfam" id="PF13628">
    <property type="entry name" value="DUF4142"/>
    <property type="match status" value="1"/>
</dbReference>
<organism evidence="2 3">
    <name type="scientific">Mariniflexile gromovii</name>
    <dbReference type="NCBI Taxonomy" id="362523"/>
    <lineage>
        <taxon>Bacteria</taxon>
        <taxon>Pseudomonadati</taxon>
        <taxon>Bacteroidota</taxon>
        <taxon>Flavobacteriia</taxon>
        <taxon>Flavobacteriales</taxon>
        <taxon>Flavobacteriaceae</taxon>
        <taxon>Mariniflexile</taxon>
    </lineage>
</organism>
<accession>A0ABS4BY49</accession>
<dbReference type="RefSeq" id="WP_209656593.1">
    <property type="nucleotide sequence ID" value="NZ_JAGJCB010000024.1"/>
</dbReference>
<reference evidence="2 3" key="1">
    <citation type="submission" date="2021-04" db="EMBL/GenBank/DDBJ databases">
        <title>Mariniflexile gromovii gen. nov., sp. nov., a gliding bacterium isolated from the sea urchin Strongylocentrotus intermedius.</title>
        <authorList>
            <person name="Ko S."/>
            <person name="Le V."/>
            <person name="Ahn C.-Y."/>
            <person name="Oh H.-M."/>
        </authorList>
    </citation>
    <scope>NUCLEOTIDE SEQUENCE [LARGE SCALE GENOMIC DNA]</scope>
    <source>
        <strain evidence="2 3">KCTC 12570</strain>
    </source>
</reference>
<comment type="caution">
    <text evidence="2">The sequence shown here is derived from an EMBL/GenBank/DDBJ whole genome shotgun (WGS) entry which is preliminary data.</text>
</comment>
<feature type="domain" description="DUF4142" evidence="1">
    <location>
        <begin position="54"/>
        <end position="183"/>
    </location>
</feature>
<dbReference type="EMBL" id="JAGJCB010000024">
    <property type="protein sequence ID" value="MBP0905512.1"/>
    <property type="molecule type" value="Genomic_DNA"/>
</dbReference>
<dbReference type="Proteomes" id="UP000670776">
    <property type="component" value="Unassembled WGS sequence"/>
</dbReference>
<protein>
    <submittedName>
        <fullName evidence="2">DUF4142 domain-containing protein</fullName>
    </submittedName>
</protein>
<dbReference type="PROSITE" id="PS51257">
    <property type="entry name" value="PROKAR_LIPOPROTEIN"/>
    <property type="match status" value="1"/>
</dbReference>
<evidence type="ECO:0000259" key="1">
    <source>
        <dbReference type="Pfam" id="PF13628"/>
    </source>
</evidence>
<dbReference type="InterPro" id="IPR025419">
    <property type="entry name" value="DUF4142"/>
</dbReference>
<sequence length="189" mass="21838">MIINKNIKKQLTLTLIISVGVSIFSCDFDRDENENNLYNNEAINKRVQVNIEEAKIMSDIAILNETLIAMSDSVKGKSNNYHVKNISNKLKKDNLKIKKSLNELAEKKLILLPNKIDENEILELHENEKADFSEIYLKKIEALLKNQITQLEYLSNITNDVDFKVLTVKILVNLNYNLNQTQKILKTNY</sequence>
<evidence type="ECO:0000313" key="3">
    <source>
        <dbReference type="Proteomes" id="UP000670776"/>
    </source>
</evidence>
<gene>
    <name evidence="2" type="ORF">J8H85_16905</name>
</gene>
<keyword evidence="3" id="KW-1185">Reference proteome</keyword>
<evidence type="ECO:0000313" key="2">
    <source>
        <dbReference type="EMBL" id="MBP0905512.1"/>
    </source>
</evidence>